<feature type="compositionally biased region" description="Acidic residues" evidence="1">
    <location>
        <begin position="38"/>
        <end position="50"/>
    </location>
</feature>
<evidence type="ECO:0000313" key="4">
    <source>
        <dbReference type="Proteomes" id="UP000233343"/>
    </source>
</evidence>
<proteinExistence type="predicted"/>
<dbReference type="EMBL" id="PISD01000075">
    <property type="protein sequence ID" value="PKG26205.1"/>
    <property type="molecule type" value="Genomic_DNA"/>
</dbReference>
<protein>
    <submittedName>
        <fullName evidence="3">SpoIIIAH-like family protein</fullName>
    </submittedName>
</protein>
<name>A0A2N0Z9L4_9BACI</name>
<dbReference type="InterPro" id="IPR038503">
    <property type="entry name" value="SpoIIIAH_sf"/>
</dbReference>
<gene>
    <name evidence="3" type="ORF">CWS20_25095</name>
</gene>
<evidence type="ECO:0000256" key="2">
    <source>
        <dbReference type="SAM" id="Phobius"/>
    </source>
</evidence>
<organism evidence="3 4">
    <name type="scientific">Cytobacillus horneckiae</name>
    <dbReference type="NCBI Taxonomy" id="549687"/>
    <lineage>
        <taxon>Bacteria</taxon>
        <taxon>Bacillati</taxon>
        <taxon>Bacillota</taxon>
        <taxon>Bacilli</taxon>
        <taxon>Bacillales</taxon>
        <taxon>Bacillaceae</taxon>
        <taxon>Cytobacillus</taxon>
    </lineage>
</organism>
<dbReference type="RefSeq" id="WP_066201081.1">
    <property type="nucleotide sequence ID" value="NZ_JAFDQP010000011.1"/>
</dbReference>
<dbReference type="InterPro" id="IPR024232">
    <property type="entry name" value="SpoIIIAH"/>
</dbReference>
<sequence length="177" mass="19706">MLLKKQTVWLLTMLSLVVVLSVYYVTSPDGKSDLAATDQEETTGNEEAENKDDAIISTVSGEEEFVQARLEKEVERSKMQEDLTDKVAEAEVSAEEKSKAMDQLDQLKDLANKEEMLESMIKSMDYEDVLVQADGESVKVIVKAEEASKTEANKIIKEVINELGQQAAVAVEFQVKK</sequence>
<dbReference type="AlphaFoldDB" id="A0A2N0Z9L4"/>
<accession>A0A2N0Z9L4</accession>
<comment type="caution">
    <text evidence="3">The sequence shown here is derived from an EMBL/GenBank/DDBJ whole genome shotgun (WGS) entry which is preliminary data.</text>
</comment>
<dbReference type="Gene3D" id="1.10.287.4300">
    <property type="entry name" value="Stage III sporulation protein AH-like"/>
    <property type="match status" value="1"/>
</dbReference>
<reference evidence="3 4" key="1">
    <citation type="journal article" date="2010" name="Int. J. Syst. Evol. Microbiol.">
        <title>Bacillus horneckiae sp. nov., isolated from a spacecraft-assembly clean room.</title>
        <authorList>
            <person name="Vaishampayan P."/>
            <person name="Probst A."/>
            <person name="Krishnamurthi S."/>
            <person name="Ghosh S."/>
            <person name="Osman S."/>
            <person name="McDowall A."/>
            <person name="Ruckmani A."/>
            <person name="Mayilraj S."/>
            <person name="Venkateswaran K."/>
        </authorList>
    </citation>
    <scope>NUCLEOTIDE SEQUENCE [LARGE SCALE GENOMIC DNA]</scope>
    <source>
        <strain evidence="4">1PO1SC</strain>
    </source>
</reference>
<evidence type="ECO:0000313" key="3">
    <source>
        <dbReference type="EMBL" id="PKG26205.1"/>
    </source>
</evidence>
<dbReference type="Pfam" id="PF12685">
    <property type="entry name" value="SpoIIIAH"/>
    <property type="match status" value="1"/>
</dbReference>
<feature type="region of interest" description="Disordered" evidence="1">
    <location>
        <begin position="75"/>
        <end position="105"/>
    </location>
</feature>
<keyword evidence="2" id="KW-0472">Membrane</keyword>
<keyword evidence="2" id="KW-0812">Transmembrane</keyword>
<keyword evidence="2" id="KW-1133">Transmembrane helix</keyword>
<keyword evidence="4" id="KW-1185">Reference proteome</keyword>
<feature type="transmembrane region" description="Helical" evidence="2">
    <location>
        <begin position="7"/>
        <end position="25"/>
    </location>
</feature>
<dbReference type="Proteomes" id="UP000233343">
    <property type="component" value="Unassembled WGS sequence"/>
</dbReference>
<feature type="region of interest" description="Disordered" evidence="1">
    <location>
        <begin position="31"/>
        <end position="56"/>
    </location>
</feature>
<evidence type="ECO:0000256" key="1">
    <source>
        <dbReference type="SAM" id="MobiDB-lite"/>
    </source>
</evidence>